<reference evidence="1" key="1">
    <citation type="submission" date="2020-10" db="EMBL/GenBank/DDBJ databases">
        <authorList>
            <person name="Gilroy R."/>
        </authorList>
    </citation>
    <scope>NUCLEOTIDE SEQUENCE</scope>
    <source>
        <strain evidence="1">CHK189-12415</strain>
    </source>
</reference>
<feature type="non-terminal residue" evidence="1">
    <location>
        <position position="112"/>
    </location>
</feature>
<reference evidence="1" key="2">
    <citation type="journal article" date="2021" name="PeerJ">
        <title>Extensive microbial diversity within the chicken gut microbiome revealed by metagenomics and culture.</title>
        <authorList>
            <person name="Gilroy R."/>
            <person name="Ravi A."/>
            <person name="Getino M."/>
            <person name="Pursley I."/>
            <person name="Horton D.L."/>
            <person name="Alikhan N.F."/>
            <person name="Baker D."/>
            <person name="Gharbi K."/>
            <person name="Hall N."/>
            <person name="Watson M."/>
            <person name="Adriaenssens E.M."/>
            <person name="Foster-Nyarko E."/>
            <person name="Jarju S."/>
            <person name="Secka A."/>
            <person name="Antonio M."/>
            <person name="Oren A."/>
            <person name="Chaudhuri R.R."/>
            <person name="La Ragione R."/>
            <person name="Hildebrand F."/>
            <person name="Pallen M.J."/>
        </authorList>
    </citation>
    <scope>NUCLEOTIDE SEQUENCE</scope>
    <source>
        <strain evidence="1">CHK189-12415</strain>
    </source>
</reference>
<dbReference type="AlphaFoldDB" id="A0A9D1J4S4"/>
<dbReference type="EMBL" id="DVHA01000170">
    <property type="protein sequence ID" value="HIR60967.1"/>
    <property type="molecule type" value="Genomic_DNA"/>
</dbReference>
<sequence>MPEIEAGQTKTITIPLEATRVVRNAQVTLAMPEGLYLNSASATQSVSFGSGRKASISYEVTARSDVTDSVVPITLTSVYEYDDKQVSEETTFSVRLKAKQTIESTGGLVITG</sequence>
<evidence type="ECO:0000313" key="1">
    <source>
        <dbReference type="EMBL" id="HIR60967.1"/>
    </source>
</evidence>
<name>A0A9D1J4S4_9FIRM</name>
<accession>A0A9D1J4S4</accession>
<proteinExistence type="predicted"/>
<comment type="caution">
    <text evidence="1">The sequence shown here is derived from an EMBL/GenBank/DDBJ whole genome shotgun (WGS) entry which is preliminary data.</text>
</comment>
<evidence type="ECO:0000313" key="2">
    <source>
        <dbReference type="Proteomes" id="UP000824241"/>
    </source>
</evidence>
<dbReference type="Proteomes" id="UP000824241">
    <property type="component" value="Unassembled WGS sequence"/>
</dbReference>
<organism evidence="1 2">
    <name type="scientific">Candidatus Faecivivens stercoravium</name>
    <dbReference type="NCBI Taxonomy" id="2840803"/>
    <lineage>
        <taxon>Bacteria</taxon>
        <taxon>Bacillati</taxon>
        <taxon>Bacillota</taxon>
        <taxon>Clostridia</taxon>
        <taxon>Eubacteriales</taxon>
        <taxon>Oscillospiraceae</taxon>
        <taxon>Oscillospiraceae incertae sedis</taxon>
        <taxon>Candidatus Faecivivens</taxon>
    </lineage>
</organism>
<protein>
    <submittedName>
        <fullName evidence="1">Uncharacterized protein</fullName>
    </submittedName>
</protein>
<gene>
    <name evidence="1" type="ORF">IAB37_05260</name>
</gene>